<evidence type="ECO:0000259" key="3">
    <source>
        <dbReference type="Pfam" id="PF00905"/>
    </source>
</evidence>
<proteinExistence type="predicted"/>
<comment type="subcellular location">
    <subcellularLocation>
        <location evidence="1">Membrane</location>
    </subcellularLocation>
</comment>
<reference evidence="5" key="1">
    <citation type="submission" date="2018-06" db="EMBL/GenBank/DDBJ databases">
        <authorList>
            <person name="Zhirakovskaya E."/>
        </authorList>
    </citation>
    <scope>NUCLEOTIDE SEQUENCE</scope>
</reference>
<dbReference type="GO" id="GO:0071972">
    <property type="term" value="F:peptidoglycan L,D-transpeptidase activity"/>
    <property type="evidence" value="ECO:0007669"/>
    <property type="project" value="TreeGrafter"/>
</dbReference>
<dbReference type="EC" id="2.4.1.129" evidence="5"/>
<keyword evidence="5" id="KW-0132">Cell division</keyword>
<feature type="domain" description="Penicillin-binding protein transpeptidase" evidence="3">
    <location>
        <begin position="102"/>
        <end position="442"/>
    </location>
</feature>
<protein>
    <submittedName>
        <fullName evidence="5">Cell division protein FtsI [Peptidoglycan synthetase]</fullName>
        <ecNumber evidence="5">2.4.1.129</ecNumber>
    </submittedName>
</protein>
<dbReference type="GO" id="GO:0016757">
    <property type="term" value="F:glycosyltransferase activity"/>
    <property type="evidence" value="ECO:0007669"/>
    <property type="project" value="UniProtKB-KW"/>
</dbReference>
<sequence>HLVGYTGFVPAEQLATYQAQGFQGDETVGLAGLERWGEEYLNGERGGTLLLLGPNGEFISTVQEQGPKQARSVYSTLDLEFQTAVEQALSEAILSLGTVQAGAAVVLDVNSGKILAMASYPSYDPAIFDPFAQDSAVALGAAFNDPNRPLLNRAAQGVYPAGSIFKLVTFAAAVNSGLYTPDTYYTSTGIWNRLGDAFAKTDWLEGGHGTITLKQALVVSCNSCFYDAAYEVDAVDSNIFPQTAIQFGLGASTGAAGVADAAGIVPSPDWKLEVRGEGWVRGDAVNMGIGQGDVQVTPLQMASIIAAFANGGTLYRPSLVDRIGAGGGAPEEPYPVQVIGELPLSPQNLAIVQDSLWKVGNDFYGTAAFQFEELPLQVAGKTGTAEAPPGEPHSWFIGYAPAAPYTALDGRIINQPEIAIAIILERGGDGSATAAPLFRRVVEIYYGITPVTPFPWQ</sequence>
<dbReference type="InterPro" id="IPR005311">
    <property type="entry name" value="PBP_dimer"/>
</dbReference>
<dbReference type="GO" id="GO:0071555">
    <property type="term" value="P:cell wall organization"/>
    <property type="evidence" value="ECO:0007669"/>
    <property type="project" value="TreeGrafter"/>
</dbReference>
<keyword evidence="5" id="KW-0131">Cell cycle</keyword>
<dbReference type="InterPro" id="IPR050515">
    <property type="entry name" value="Beta-lactam/transpept"/>
</dbReference>
<evidence type="ECO:0000313" key="5">
    <source>
        <dbReference type="EMBL" id="VAW40063.1"/>
    </source>
</evidence>
<dbReference type="Pfam" id="PF00905">
    <property type="entry name" value="Transpeptidase"/>
    <property type="match status" value="1"/>
</dbReference>
<dbReference type="Pfam" id="PF03717">
    <property type="entry name" value="PBP_dimer"/>
    <property type="match status" value="1"/>
</dbReference>
<dbReference type="GO" id="GO:0051301">
    <property type="term" value="P:cell division"/>
    <property type="evidence" value="ECO:0007669"/>
    <property type="project" value="UniProtKB-KW"/>
</dbReference>
<keyword evidence="5" id="KW-0328">Glycosyltransferase</keyword>
<evidence type="ECO:0000256" key="1">
    <source>
        <dbReference type="ARBA" id="ARBA00004370"/>
    </source>
</evidence>
<dbReference type="PANTHER" id="PTHR30627">
    <property type="entry name" value="PEPTIDOGLYCAN D,D-TRANSPEPTIDASE"/>
    <property type="match status" value="1"/>
</dbReference>
<keyword evidence="5" id="KW-0808">Transferase</keyword>
<evidence type="ECO:0000256" key="2">
    <source>
        <dbReference type="ARBA" id="ARBA00023136"/>
    </source>
</evidence>
<accession>A0A3B0VIC9</accession>
<dbReference type="GO" id="GO:0005886">
    <property type="term" value="C:plasma membrane"/>
    <property type="evidence" value="ECO:0007669"/>
    <property type="project" value="TreeGrafter"/>
</dbReference>
<keyword evidence="2" id="KW-0472">Membrane</keyword>
<organism evidence="5">
    <name type="scientific">hydrothermal vent metagenome</name>
    <dbReference type="NCBI Taxonomy" id="652676"/>
    <lineage>
        <taxon>unclassified sequences</taxon>
        <taxon>metagenomes</taxon>
        <taxon>ecological metagenomes</taxon>
    </lineage>
</organism>
<feature type="non-terminal residue" evidence="5">
    <location>
        <position position="1"/>
    </location>
</feature>
<dbReference type="PANTHER" id="PTHR30627:SF2">
    <property type="entry name" value="PEPTIDOGLYCAN D,D-TRANSPEPTIDASE MRDA"/>
    <property type="match status" value="1"/>
</dbReference>
<dbReference type="Gene3D" id="3.40.710.10">
    <property type="entry name" value="DD-peptidase/beta-lactamase superfamily"/>
    <property type="match status" value="1"/>
</dbReference>
<gene>
    <name evidence="5" type="ORF">MNBD_CHLOROFLEXI01-437</name>
</gene>
<name>A0A3B0VIC9_9ZZZZ</name>
<dbReference type="EMBL" id="UOEU01000777">
    <property type="protein sequence ID" value="VAW40063.1"/>
    <property type="molecule type" value="Genomic_DNA"/>
</dbReference>
<dbReference type="InterPro" id="IPR012338">
    <property type="entry name" value="Beta-lactam/transpept-like"/>
</dbReference>
<dbReference type="GO" id="GO:0008658">
    <property type="term" value="F:penicillin binding"/>
    <property type="evidence" value="ECO:0007669"/>
    <property type="project" value="InterPro"/>
</dbReference>
<evidence type="ECO:0000259" key="4">
    <source>
        <dbReference type="Pfam" id="PF03717"/>
    </source>
</evidence>
<dbReference type="AlphaFoldDB" id="A0A3B0VIC9"/>
<dbReference type="Gene3D" id="3.90.1310.10">
    <property type="entry name" value="Penicillin-binding protein 2a (Domain 2)"/>
    <property type="match status" value="1"/>
</dbReference>
<dbReference type="SUPFAM" id="SSF56601">
    <property type="entry name" value="beta-lactamase/transpeptidase-like"/>
    <property type="match status" value="1"/>
</dbReference>
<feature type="domain" description="Penicillin-binding protein dimerisation" evidence="4">
    <location>
        <begin position="1"/>
        <end position="62"/>
    </location>
</feature>
<dbReference type="InterPro" id="IPR001460">
    <property type="entry name" value="PCN-bd_Tpept"/>
</dbReference>